<evidence type="ECO:0000313" key="3">
    <source>
        <dbReference type="Proteomes" id="UP000653477"/>
    </source>
</evidence>
<dbReference type="EMBL" id="BMPU01000001">
    <property type="protein sequence ID" value="GGM46182.1"/>
    <property type="molecule type" value="Genomic_DNA"/>
</dbReference>
<proteinExistence type="predicted"/>
<evidence type="ECO:0000259" key="1">
    <source>
        <dbReference type="Pfam" id="PF18942"/>
    </source>
</evidence>
<sequence>MNRHAIYALTLSMLIGIGATSCTKYNEVDPPRTDQKSTDELPLPTHTISQLKALYKRGGTLIDKPIVISAVIASDDSEGNLYKSCYIEDETGGMELKFALGNLSSVYPQGTRVRLLCQGLQLGDYAGQINIGYTSKDEKYETAFYPELLVHRVLLKEGHTDIKPHELTIATLNKKYAGTLVSLKDIQFLASELGQTYADPQGKDKNRNVNRTLVDRSGAQLIVRTSSYAKFAGRTVPSGSGTITAILTYFRDTPQLLILREQDVQLTGARF</sequence>
<gene>
    <name evidence="2" type="ORF">GCM10007088_01200</name>
</gene>
<dbReference type="InterPro" id="IPR043744">
    <property type="entry name" value="DUF5689"/>
</dbReference>
<organism evidence="2 3">
    <name type="scientific">Porphyromonas pasteri</name>
    <dbReference type="NCBI Taxonomy" id="1583331"/>
    <lineage>
        <taxon>Bacteria</taxon>
        <taxon>Pseudomonadati</taxon>
        <taxon>Bacteroidota</taxon>
        <taxon>Bacteroidia</taxon>
        <taxon>Bacteroidales</taxon>
        <taxon>Porphyromonadaceae</taxon>
        <taxon>Porphyromonas</taxon>
    </lineage>
</organism>
<dbReference type="Pfam" id="PF18942">
    <property type="entry name" value="DUF5689"/>
    <property type="match status" value="1"/>
</dbReference>
<dbReference type="PROSITE" id="PS51257">
    <property type="entry name" value="PROKAR_LIPOPROTEIN"/>
    <property type="match status" value="1"/>
</dbReference>
<comment type="caution">
    <text evidence="2">The sequence shown here is derived from an EMBL/GenBank/DDBJ whole genome shotgun (WGS) entry which is preliminary data.</text>
</comment>
<name>A0ABQ2H574_9PORP</name>
<evidence type="ECO:0000313" key="2">
    <source>
        <dbReference type="EMBL" id="GGM46182.1"/>
    </source>
</evidence>
<dbReference type="RefSeq" id="WP_188807208.1">
    <property type="nucleotide sequence ID" value="NZ_BMPU01000001.1"/>
</dbReference>
<dbReference type="Proteomes" id="UP000653477">
    <property type="component" value="Unassembled WGS sequence"/>
</dbReference>
<reference evidence="3" key="1">
    <citation type="journal article" date="2019" name="Int. J. Syst. Evol. Microbiol.">
        <title>The Global Catalogue of Microorganisms (GCM) 10K type strain sequencing project: providing services to taxonomists for standard genome sequencing and annotation.</title>
        <authorList>
            <consortium name="The Broad Institute Genomics Platform"/>
            <consortium name="The Broad Institute Genome Sequencing Center for Infectious Disease"/>
            <person name="Wu L."/>
            <person name="Ma J."/>
        </authorList>
    </citation>
    <scope>NUCLEOTIDE SEQUENCE [LARGE SCALE GENOMIC DNA]</scope>
    <source>
        <strain evidence="3">JCM 30531</strain>
    </source>
</reference>
<keyword evidence="3" id="KW-1185">Reference proteome</keyword>
<accession>A0ABQ2H574</accession>
<feature type="domain" description="DUF5689" evidence="1">
    <location>
        <begin position="45"/>
        <end position="264"/>
    </location>
</feature>
<protein>
    <recommendedName>
        <fullName evidence="1">DUF5689 domain-containing protein</fullName>
    </recommendedName>
</protein>